<keyword evidence="6" id="KW-0472">Membrane</keyword>
<comment type="caution">
    <text evidence="8">The sequence shown here is derived from an EMBL/GenBank/DDBJ whole genome shotgun (WGS) entry which is preliminary data.</text>
</comment>
<dbReference type="EMBL" id="JBCDNA010000003">
    <property type="protein sequence ID" value="MEL4456725.1"/>
    <property type="molecule type" value="Genomic_DNA"/>
</dbReference>
<feature type="domain" description="PDZ" evidence="7">
    <location>
        <begin position="90"/>
        <end position="174"/>
    </location>
</feature>
<dbReference type="Gene3D" id="3.30.750.44">
    <property type="match status" value="1"/>
</dbReference>
<dbReference type="RefSeq" id="WP_342160892.1">
    <property type="nucleotide sequence ID" value="NZ_JBCDNA010000003.1"/>
</dbReference>
<evidence type="ECO:0000313" key="9">
    <source>
        <dbReference type="Proteomes" id="UP001474120"/>
    </source>
</evidence>
<dbReference type="CDD" id="cd06782">
    <property type="entry name" value="cpPDZ_CPP-like"/>
    <property type="match status" value="1"/>
</dbReference>
<accession>A0ABU9L2Q5</accession>
<feature type="transmembrane region" description="Helical" evidence="6">
    <location>
        <begin position="7"/>
        <end position="27"/>
    </location>
</feature>
<sequence length="530" mass="60370">MNRRTRIFLPLIIAISIAMGIFLGTSLNYQKKTITFFGGTPQERKIKRLIDYIQYEYVDEVDTDSLLDGTIKHMLDKLDPHSVYISARELEGVSESMNGKFVGIGIQFRMYRDSLTVVKVLDKGPSEKAGIKAGDRILIADNDTLYGKQINSDYILKTLKGKPDTSVDLIIYRKSEDELLPFTIVRGEVPINSVDAHYMLSEDLGYIKINKFAATTYQEFKVALNDLLDKGMKKLVLDLRHNPGGYLQVATQIIDEFLEDGKLIVFTKNKKGRIDETFATSKGDFEDGHVFVLINGASASASEIVAGALQDNDKGTIVGRRSFGKGLVQQEMQLGDGSAVRLTVSRYYTPTGRSIQKPYENKGNGEYFNDFEQRYHGGELMNADSIKVNDSLKYETPKGKIVYGGGGIIPDIFVPIDTTMFFPDFHYQRSRQFVFQYLDTHVDEFEGWSFDTLMSDFDKDKHIFNEYMSEIPSEFQSFTGEEEKNFRLYLKALFAQQIFDINAYFRIVNEQDMMIRKVIELHDEGYPIDP</sequence>
<dbReference type="Pfam" id="PF13180">
    <property type="entry name" value="PDZ_2"/>
    <property type="match status" value="1"/>
</dbReference>
<evidence type="ECO:0000313" key="8">
    <source>
        <dbReference type="EMBL" id="MEL4456725.1"/>
    </source>
</evidence>
<keyword evidence="3 5" id="KW-0378">Hydrolase</keyword>
<dbReference type="InterPro" id="IPR029045">
    <property type="entry name" value="ClpP/crotonase-like_dom_sf"/>
</dbReference>
<dbReference type="CDD" id="cd07560">
    <property type="entry name" value="Peptidase_S41_CPP"/>
    <property type="match status" value="1"/>
</dbReference>
<dbReference type="SMART" id="SM00245">
    <property type="entry name" value="TSPc"/>
    <property type="match status" value="1"/>
</dbReference>
<dbReference type="SMART" id="SM00228">
    <property type="entry name" value="PDZ"/>
    <property type="match status" value="1"/>
</dbReference>
<evidence type="ECO:0000256" key="5">
    <source>
        <dbReference type="RuleBase" id="RU004404"/>
    </source>
</evidence>
<comment type="similarity">
    <text evidence="1 5">Belongs to the peptidase S41A family.</text>
</comment>
<dbReference type="PANTHER" id="PTHR32060:SF30">
    <property type="entry name" value="CARBOXY-TERMINAL PROCESSING PROTEASE CTPA"/>
    <property type="match status" value="1"/>
</dbReference>
<dbReference type="Gene3D" id="2.30.42.10">
    <property type="match status" value="1"/>
</dbReference>
<reference evidence="8 9" key="1">
    <citation type="submission" date="2024-04" db="EMBL/GenBank/DDBJ databases">
        <title>whole genome sequencing of Lutimonas vermicola strain IMCC1616.</title>
        <authorList>
            <person name="Bae S.S."/>
        </authorList>
    </citation>
    <scope>NUCLEOTIDE SEQUENCE [LARGE SCALE GENOMIC DNA]</scope>
    <source>
        <strain evidence="8 9">IMCC1616</strain>
    </source>
</reference>
<dbReference type="NCBIfam" id="TIGR00225">
    <property type="entry name" value="prc"/>
    <property type="match status" value="1"/>
</dbReference>
<organism evidence="8 9">
    <name type="scientific">Lutimonas vermicola</name>
    <dbReference type="NCBI Taxonomy" id="414288"/>
    <lineage>
        <taxon>Bacteria</taxon>
        <taxon>Pseudomonadati</taxon>
        <taxon>Bacteroidota</taxon>
        <taxon>Flavobacteriia</taxon>
        <taxon>Flavobacteriales</taxon>
        <taxon>Flavobacteriaceae</taxon>
        <taxon>Lutimonas</taxon>
    </lineage>
</organism>
<dbReference type="InterPro" id="IPR005151">
    <property type="entry name" value="Tail-specific_protease"/>
</dbReference>
<dbReference type="PROSITE" id="PS50106">
    <property type="entry name" value="PDZ"/>
    <property type="match status" value="1"/>
</dbReference>
<dbReference type="InterPro" id="IPR055210">
    <property type="entry name" value="CtpA/B_N"/>
</dbReference>
<name>A0ABU9L2Q5_9FLAO</name>
<dbReference type="PANTHER" id="PTHR32060">
    <property type="entry name" value="TAIL-SPECIFIC PROTEASE"/>
    <property type="match status" value="1"/>
</dbReference>
<keyword evidence="9" id="KW-1185">Reference proteome</keyword>
<evidence type="ECO:0000256" key="4">
    <source>
        <dbReference type="ARBA" id="ARBA00022825"/>
    </source>
</evidence>
<gene>
    <name evidence="8" type="ORF">AABB81_12525</name>
</gene>
<protein>
    <submittedName>
        <fullName evidence="8">S41 family peptidase</fullName>
    </submittedName>
</protein>
<dbReference type="InterPro" id="IPR036034">
    <property type="entry name" value="PDZ_sf"/>
</dbReference>
<dbReference type="Pfam" id="PF03572">
    <property type="entry name" value="Peptidase_S41"/>
    <property type="match status" value="1"/>
</dbReference>
<keyword evidence="6" id="KW-0812">Transmembrane</keyword>
<evidence type="ECO:0000256" key="6">
    <source>
        <dbReference type="SAM" id="Phobius"/>
    </source>
</evidence>
<proteinExistence type="inferred from homology"/>
<evidence type="ECO:0000259" key="7">
    <source>
        <dbReference type="PROSITE" id="PS50106"/>
    </source>
</evidence>
<dbReference type="InterPro" id="IPR004447">
    <property type="entry name" value="Peptidase_S41A"/>
</dbReference>
<evidence type="ECO:0000256" key="1">
    <source>
        <dbReference type="ARBA" id="ARBA00009179"/>
    </source>
</evidence>
<evidence type="ECO:0000256" key="2">
    <source>
        <dbReference type="ARBA" id="ARBA00022670"/>
    </source>
</evidence>
<dbReference type="SUPFAM" id="SSF52096">
    <property type="entry name" value="ClpP/crotonase"/>
    <property type="match status" value="1"/>
</dbReference>
<evidence type="ECO:0000256" key="3">
    <source>
        <dbReference type="ARBA" id="ARBA00022801"/>
    </source>
</evidence>
<keyword evidence="6" id="KW-1133">Transmembrane helix</keyword>
<dbReference type="InterPro" id="IPR001478">
    <property type="entry name" value="PDZ"/>
</dbReference>
<dbReference type="Gene3D" id="3.90.226.10">
    <property type="entry name" value="2-enoyl-CoA Hydratase, Chain A, domain 1"/>
    <property type="match status" value="1"/>
</dbReference>
<keyword evidence="2 5" id="KW-0645">Protease</keyword>
<dbReference type="SUPFAM" id="SSF50156">
    <property type="entry name" value="PDZ domain-like"/>
    <property type="match status" value="1"/>
</dbReference>
<dbReference type="Proteomes" id="UP001474120">
    <property type="component" value="Unassembled WGS sequence"/>
</dbReference>
<dbReference type="Pfam" id="PF22694">
    <property type="entry name" value="CtpB_N-like"/>
    <property type="match status" value="1"/>
</dbReference>
<keyword evidence="4 5" id="KW-0720">Serine protease</keyword>